<feature type="region of interest" description="Disordered" evidence="1">
    <location>
        <begin position="49"/>
        <end position="68"/>
    </location>
</feature>
<gene>
    <name evidence="2" type="ORF">EV385_2902</name>
</gene>
<dbReference type="EMBL" id="SHKY01000001">
    <property type="protein sequence ID" value="RZU51103.1"/>
    <property type="molecule type" value="Genomic_DNA"/>
</dbReference>
<comment type="caution">
    <text evidence="2">The sequence shown here is derived from an EMBL/GenBank/DDBJ whole genome shotgun (WGS) entry which is preliminary data.</text>
</comment>
<proteinExistence type="predicted"/>
<feature type="compositionally biased region" description="Polar residues" evidence="1">
    <location>
        <begin position="56"/>
        <end position="68"/>
    </location>
</feature>
<protein>
    <submittedName>
        <fullName evidence="2">Uncharacterized protein</fullName>
    </submittedName>
</protein>
<accession>A0A4Q7ZL74</accession>
<dbReference type="RefSeq" id="WP_130509932.1">
    <property type="nucleotide sequence ID" value="NZ_SHKY01000001.1"/>
</dbReference>
<dbReference type="AlphaFoldDB" id="A0A4Q7ZL74"/>
<evidence type="ECO:0000313" key="2">
    <source>
        <dbReference type="EMBL" id="RZU51103.1"/>
    </source>
</evidence>
<dbReference type="Proteomes" id="UP000292564">
    <property type="component" value="Unassembled WGS sequence"/>
</dbReference>
<evidence type="ECO:0000313" key="3">
    <source>
        <dbReference type="Proteomes" id="UP000292564"/>
    </source>
</evidence>
<reference evidence="2 3" key="1">
    <citation type="submission" date="2019-02" db="EMBL/GenBank/DDBJ databases">
        <title>Sequencing the genomes of 1000 actinobacteria strains.</title>
        <authorList>
            <person name="Klenk H.-P."/>
        </authorList>
    </citation>
    <scope>NUCLEOTIDE SEQUENCE [LARGE SCALE GENOMIC DNA]</scope>
    <source>
        <strain evidence="2 3">DSM 45162</strain>
    </source>
</reference>
<organism evidence="2 3">
    <name type="scientific">Krasilnikovia cinnamomea</name>
    <dbReference type="NCBI Taxonomy" id="349313"/>
    <lineage>
        <taxon>Bacteria</taxon>
        <taxon>Bacillati</taxon>
        <taxon>Actinomycetota</taxon>
        <taxon>Actinomycetes</taxon>
        <taxon>Micromonosporales</taxon>
        <taxon>Micromonosporaceae</taxon>
        <taxon>Krasilnikovia</taxon>
    </lineage>
</organism>
<evidence type="ECO:0000256" key="1">
    <source>
        <dbReference type="SAM" id="MobiDB-lite"/>
    </source>
</evidence>
<keyword evidence="3" id="KW-1185">Reference proteome</keyword>
<name>A0A4Q7ZL74_9ACTN</name>
<sequence>MPDPAPDRLTIGLDILFGVTGDPPPGGTDRRPDTALTLDLAARTGQARIRSEFDTSRSASSVGVTLGR</sequence>